<dbReference type="Pfam" id="PF01070">
    <property type="entry name" value="FMN_dh"/>
    <property type="match status" value="1"/>
</dbReference>
<evidence type="ECO:0000256" key="3">
    <source>
        <dbReference type="ARBA" id="ARBA00022643"/>
    </source>
</evidence>
<dbReference type="InterPro" id="IPR000262">
    <property type="entry name" value="FMN-dep_DH"/>
</dbReference>
<proteinExistence type="inferred from homology"/>
<keyword evidence="4 7" id="KW-0560">Oxidoreductase</keyword>
<name>A0ABZ3DAF5_9PROT</name>
<dbReference type="InterPro" id="IPR013785">
    <property type="entry name" value="Aldolase_TIM"/>
</dbReference>
<evidence type="ECO:0000256" key="4">
    <source>
        <dbReference type="ARBA" id="ARBA00023002"/>
    </source>
</evidence>
<comment type="cofactor">
    <cofactor evidence="1">
        <name>FMN</name>
        <dbReference type="ChEBI" id="CHEBI:58210"/>
    </cofactor>
</comment>
<dbReference type="PANTHER" id="PTHR10578:SF107">
    <property type="entry name" value="2-HYDROXYACID OXIDASE 1"/>
    <property type="match status" value="1"/>
</dbReference>
<protein>
    <submittedName>
        <fullName evidence="7">Alpha-hydroxy acid oxidase</fullName>
        <ecNumber evidence="7">1.-.-.-</ecNumber>
    </submittedName>
</protein>
<dbReference type="RefSeq" id="WP_342629728.1">
    <property type="nucleotide sequence ID" value="NZ_CP152276.1"/>
</dbReference>
<dbReference type="CDD" id="cd02809">
    <property type="entry name" value="alpha_hydroxyacid_oxid_FMN"/>
    <property type="match status" value="1"/>
</dbReference>
<dbReference type="PROSITE" id="PS51349">
    <property type="entry name" value="FMN_HYDROXY_ACID_DH_2"/>
    <property type="match status" value="1"/>
</dbReference>
<dbReference type="GO" id="GO:0016491">
    <property type="term" value="F:oxidoreductase activity"/>
    <property type="evidence" value="ECO:0007669"/>
    <property type="project" value="UniProtKB-KW"/>
</dbReference>
<dbReference type="Gene3D" id="3.20.20.70">
    <property type="entry name" value="Aldolase class I"/>
    <property type="match status" value="1"/>
</dbReference>
<evidence type="ECO:0000256" key="1">
    <source>
        <dbReference type="ARBA" id="ARBA00001917"/>
    </source>
</evidence>
<comment type="similarity">
    <text evidence="5">Belongs to the FMN-dependent alpha-hydroxy acid dehydrogenase family.</text>
</comment>
<dbReference type="InterPro" id="IPR008259">
    <property type="entry name" value="FMN_hydac_DH_AS"/>
</dbReference>
<keyword evidence="8" id="KW-1185">Reference proteome</keyword>
<organism evidence="7 8">
    <name type="scientific">Nguyenibacter vanlangensis</name>
    <dbReference type="NCBI Taxonomy" id="1216886"/>
    <lineage>
        <taxon>Bacteria</taxon>
        <taxon>Pseudomonadati</taxon>
        <taxon>Pseudomonadota</taxon>
        <taxon>Alphaproteobacteria</taxon>
        <taxon>Acetobacterales</taxon>
        <taxon>Acetobacteraceae</taxon>
        <taxon>Nguyenibacter</taxon>
    </lineage>
</organism>
<evidence type="ECO:0000313" key="7">
    <source>
        <dbReference type="EMBL" id="XAE44476.1"/>
    </source>
</evidence>
<dbReference type="PROSITE" id="PS00557">
    <property type="entry name" value="FMN_HYDROXY_ACID_DH_1"/>
    <property type="match status" value="1"/>
</dbReference>
<evidence type="ECO:0000256" key="2">
    <source>
        <dbReference type="ARBA" id="ARBA00022630"/>
    </source>
</evidence>
<reference evidence="7 8" key="1">
    <citation type="submission" date="2024-04" db="EMBL/GenBank/DDBJ databases">
        <title>Complete genome sequence of Nguyenibacter vanlangesis HBCM-1154, a strain capable of nitrogen fixation, IAA production, and phosphorus solubilization isolated from sugarcane soil.</title>
        <authorList>
            <person name="MY HANH P."/>
        </authorList>
    </citation>
    <scope>NUCLEOTIDE SEQUENCE [LARGE SCALE GENOMIC DNA]</scope>
    <source>
        <strain evidence="7 8">HBCM 1154</strain>
    </source>
</reference>
<dbReference type="SUPFAM" id="SSF51395">
    <property type="entry name" value="FMN-linked oxidoreductases"/>
    <property type="match status" value="1"/>
</dbReference>
<gene>
    <name evidence="7" type="ORF">AAC691_08645</name>
</gene>
<dbReference type="EC" id="1.-.-.-" evidence="7"/>
<dbReference type="InterPro" id="IPR037396">
    <property type="entry name" value="FMN_HAD"/>
</dbReference>
<evidence type="ECO:0000259" key="6">
    <source>
        <dbReference type="PROSITE" id="PS51349"/>
    </source>
</evidence>
<keyword evidence="3" id="KW-0288">FMN</keyword>
<sequence length="382" mass="41879">MAMIVSVDRLRLAARQTLPRWLFDYLDGGSYSESTLHRNIAALSEWRFVPQVLGALPQPDVRSSIFGRQQDVPIVLAPVGMAGMLSPDGEIKAARAAAGQGVQACVSHFSIVPIERIVQAVDPDFLAFQLYIFRNRDITRDMVSRAWDCGIHTLVVTVDTPVTPLRERDARNGFRNVSRLSGRHIAHMMVRPRWTFRAARAKGRTIGNLDRYGMGSNLFAQAATIAREIDPHIGWDEIRWLRDTWKGRLVVKGVMQPDDSAQAGRLGVDALVLSNHGGRQLDGAVAAIELLEDNIKAAGSVTEILVDGGFRYGTDVVKAVALGATGVMIGRPYAYGLAADGEQGVADVLDYFRQGILSTMTLLGAPDIAALRDNRDRLLRNL</sequence>
<dbReference type="PANTHER" id="PTHR10578">
    <property type="entry name" value="S -2-HYDROXY-ACID OXIDASE-RELATED"/>
    <property type="match status" value="1"/>
</dbReference>
<evidence type="ECO:0000313" key="8">
    <source>
        <dbReference type="Proteomes" id="UP001449795"/>
    </source>
</evidence>
<dbReference type="PIRSF" id="PIRSF000138">
    <property type="entry name" value="Al-hdrx_acd_dh"/>
    <property type="match status" value="1"/>
</dbReference>
<accession>A0ABZ3DAF5</accession>
<dbReference type="Proteomes" id="UP001449795">
    <property type="component" value="Chromosome"/>
</dbReference>
<evidence type="ECO:0000256" key="5">
    <source>
        <dbReference type="ARBA" id="ARBA00024042"/>
    </source>
</evidence>
<dbReference type="InterPro" id="IPR012133">
    <property type="entry name" value="Alpha-hydoxy_acid_DH_FMN"/>
</dbReference>
<dbReference type="EMBL" id="CP152276">
    <property type="protein sequence ID" value="XAE44476.1"/>
    <property type="molecule type" value="Genomic_DNA"/>
</dbReference>
<keyword evidence="2" id="KW-0285">Flavoprotein</keyword>
<feature type="domain" description="FMN hydroxy acid dehydrogenase" evidence="6">
    <location>
        <begin position="1"/>
        <end position="381"/>
    </location>
</feature>